<name>A0A9X2P3Q9_9BACT</name>
<dbReference type="PANTHER" id="PTHR30055">
    <property type="entry name" value="HTH-TYPE TRANSCRIPTIONAL REGULATOR RUTR"/>
    <property type="match status" value="1"/>
</dbReference>
<sequence length="187" mass="21406">MDKKQLILDAALRLFVEFGFHDTPTSKIAKEAGVANGTLFYFFPTKDDLVKALYIDLKTKMGGCVAESISEEMELKEILRGFYKTSLTWALDHQPEFTFLEQFNNSPYARSIAKVEMDIYTRPLLSLLQNGIDEGKLKHMDADLIYAIVSGHTFGVHKYLSGKTFLREEAEQVMDETFDLIWKLISF</sequence>
<reference evidence="4" key="1">
    <citation type="submission" date="2022-08" db="EMBL/GenBank/DDBJ databases">
        <authorList>
            <person name="Zhang D."/>
        </authorList>
    </citation>
    <scope>NUCLEOTIDE SEQUENCE</scope>
    <source>
        <strain evidence="4">XJ19-11</strain>
    </source>
</reference>
<evidence type="ECO:0000256" key="2">
    <source>
        <dbReference type="PROSITE-ProRule" id="PRU00335"/>
    </source>
</evidence>
<accession>A0A9X2P3Q9</accession>
<dbReference type="Gene3D" id="1.10.357.10">
    <property type="entry name" value="Tetracycline Repressor, domain 2"/>
    <property type="match status" value="1"/>
</dbReference>
<dbReference type="PROSITE" id="PS50977">
    <property type="entry name" value="HTH_TETR_2"/>
    <property type="match status" value="1"/>
</dbReference>
<dbReference type="SUPFAM" id="SSF48498">
    <property type="entry name" value="Tetracyclin repressor-like, C-terminal domain"/>
    <property type="match status" value="1"/>
</dbReference>
<keyword evidence="1 2" id="KW-0238">DNA-binding</keyword>
<proteinExistence type="predicted"/>
<dbReference type="EMBL" id="JANSUY010000001">
    <property type="protein sequence ID" value="MCR9013513.1"/>
    <property type="molecule type" value="Genomic_DNA"/>
</dbReference>
<dbReference type="GO" id="GO:0003677">
    <property type="term" value="F:DNA binding"/>
    <property type="evidence" value="ECO:0007669"/>
    <property type="project" value="UniProtKB-UniRule"/>
</dbReference>
<evidence type="ECO:0000313" key="5">
    <source>
        <dbReference type="Proteomes" id="UP001142175"/>
    </source>
</evidence>
<dbReference type="InterPro" id="IPR001647">
    <property type="entry name" value="HTH_TetR"/>
</dbReference>
<dbReference type="AlphaFoldDB" id="A0A9X2P3Q9"/>
<evidence type="ECO:0000313" key="4">
    <source>
        <dbReference type="EMBL" id="MCR9013513.1"/>
    </source>
</evidence>
<protein>
    <submittedName>
        <fullName evidence="4">TetR/AcrR family transcriptional regulator</fullName>
    </submittedName>
</protein>
<dbReference type="Pfam" id="PF00440">
    <property type="entry name" value="TetR_N"/>
    <property type="match status" value="1"/>
</dbReference>
<evidence type="ECO:0000259" key="3">
    <source>
        <dbReference type="PROSITE" id="PS50977"/>
    </source>
</evidence>
<keyword evidence="5" id="KW-1185">Reference proteome</keyword>
<dbReference type="InterPro" id="IPR050109">
    <property type="entry name" value="HTH-type_TetR-like_transc_reg"/>
</dbReference>
<dbReference type="PANTHER" id="PTHR30055:SF222">
    <property type="entry name" value="REGULATORY PROTEIN"/>
    <property type="match status" value="1"/>
</dbReference>
<feature type="domain" description="HTH tetR-type" evidence="3">
    <location>
        <begin position="1"/>
        <end position="61"/>
    </location>
</feature>
<comment type="caution">
    <text evidence="4">The sequence shown here is derived from an EMBL/GenBank/DDBJ whole genome shotgun (WGS) entry which is preliminary data.</text>
</comment>
<gene>
    <name evidence="4" type="ORF">NU887_00630</name>
</gene>
<dbReference type="SUPFAM" id="SSF46689">
    <property type="entry name" value="Homeodomain-like"/>
    <property type="match status" value="1"/>
</dbReference>
<evidence type="ECO:0000256" key="1">
    <source>
        <dbReference type="ARBA" id="ARBA00023125"/>
    </source>
</evidence>
<dbReference type="PRINTS" id="PR00455">
    <property type="entry name" value="HTHTETR"/>
</dbReference>
<dbReference type="InterPro" id="IPR036271">
    <property type="entry name" value="Tet_transcr_reg_TetR-rel_C_sf"/>
</dbReference>
<feature type="DNA-binding region" description="H-T-H motif" evidence="2">
    <location>
        <begin position="24"/>
        <end position="43"/>
    </location>
</feature>
<organism evidence="4 5">
    <name type="scientific">Aquiflexum gelatinilyticum</name>
    <dbReference type="NCBI Taxonomy" id="2961943"/>
    <lineage>
        <taxon>Bacteria</taxon>
        <taxon>Pseudomonadati</taxon>
        <taxon>Bacteroidota</taxon>
        <taxon>Cytophagia</taxon>
        <taxon>Cytophagales</taxon>
        <taxon>Cyclobacteriaceae</taxon>
        <taxon>Aquiflexum</taxon>
    </lineage>
</organism>
<dbReference type="InterPro" id="IPR009057">
    <property type="entry name" value="Homeodomain-like_sf"/>
</dbReference>
<dbReference type="RefSeq" id="WP_258421416.1">
    <property type="nucleotide sequence ID" value="NZ_JANSUY010000001.1"/>
</dbReference>
<dbReference type="Proteomes" id="UP001142175">
    <property type="component" value="Unassembled WGS sequence"/>
</dbReference>